<evidence type="ECO:0000313" key="1">
    <source>
        <dbReference type="EMBL" id="MPM16318.1"/>
    </source>
</evidence>
<organism evidence="1">
    <name type="scientific">bioreactor metagenome</name>
    <dbReference type="NCBI Taxonomy" id="1076179"/>
    <lineage>
        <taxon>unclassified sequences</taxon>
        <taxon>metagenomes</taxon>
        <taxon>ecological metagenomes</taxon>
    </lineage>
</organism>
<sequence>MAQYNSRVCIEVVDPSVFKKLLKLDTAKYGLLSAKELFGCLDVSKCILDDFSLNEDLLLQLVTEIGKMLKTSGVVIGDTTNWNVDPFTYVVFYLGDQVEEFLFEFGDKRCELQDQVCIDSVLKWLTMADTGVTAKEKKQLQKLGYAVKLKARKVDKAIKYDIMFGVSLPDKSMWQQVFSQINFYNDRYTIYDCISQPEKFKEDETFCYLQEHFFRDCTRDGYPAIVLYFNDYEEKEIVEITERIASALDGNGAIVAYGEARKQMILAYELGEGSKVIHPEWGEDDDYFIGGVTFCREGDYQYFIDMLLLKNREGLTPVELDTLHALGF</sequence>
<name>A0A644XKN2_9ZZZZ</name>
<comment type="caution">
    <text evidence="1">The sequence shown here is derived from an EMBL/GenBank/DDBJ whole genome shotgun (WGS) entry which is preliminary data.</text>
</comment>
<proteinExistence type="predicted"/>
<gene>
    <name evidence="1" type="ORF">SDC9_62696</name>
</gene>
<dbReference type="AlphaFoldDB" id="A0A644XKN2"/>
<reference evidence="1" key="1">
    <citation type="submission" date="2019-08" db="EMBL/GenBank/DDBJ databases">
        <authorList>
            <person name="Kucharzyk K."/>
            <person name="Murdoch R.W."/>
            <person name="Higgins S."/>
            <person name="Loffler F."/>
        </authorList>
    </citation>
    <scope>NUCLEOTIDE SEQUENCE</scope>
</reference>
<dbReference type="EMBL" id="VSSQ01002589">
    <property type="protein sequence ID" value="MPM16318.1"/>
    <property type="molecule type" value="Genomic_DNA"/>
</dbReference>
<protein>
    <submittedName>
        <fullName evidence="1">Uncharacterized protein</fullName>
    </submittedName>
</protein>
<accession>A0A644XKN2</accession>